<gene>
    <name evidence="1" type="ORF">SSYM_1720</name>
</gene>
<sequence>MLTLVQGRGNVVFTLLTVISKNTTACAHWVIPPLTPKFSLEHSAYTKFEHRGLSKKQSFFAEPQSRQAVIKVVAKGSN</sequence>
<protein>
    <submittedName>
        <fullName evidence="1">Uncharacterized protein</fullName>
    </submittedName>
</protein>
<dbReference type="EMBL" id="GL636117">
    <property type="protein sequence ID" value="EFW12069.1"/>
    <property type="molecule type" value="Genomic_DNA"/>
</dbReference>
<organism evidence="1 2">
    <name type="scientific">Serratia symbiotica str. Tucson</name>
    <dbReference type="NCBI Taxonomy" id="914128"/>
    <lineage>
        <taxon>Bacteria</taxon>
        <taxon>Pseudomonadati</taxon>
        <taxon>Pseudomonadota</taxon>
        <taxon>Gammaproteobacteria</taxon>
        <taxon>Enterobacterales</taxon>
        <taxon>Yersiniaceae</taxon>
        <taxon>Serratia</taxon>
        <taxon>Serratia symbiotica</taxon>
    </lineage>
</organism>
<accession>E9CN16</accession>
<name>E9CN16_9GAMM</name>
<evidence type="ECO:0000313" key="2">
    <source>
        <dbReference type="Proteomes" id="UP000013568"/>
    </source>
</evidence>
<reference evidence="2" key="1">
    <citation type="journal article" date="2011" name="Genome Biol. Evol.">
        <title>Massive genomic decay in Serratia symbiotica, a recently evolved symbiont of aphids.</title>
        <authorList>
            <person name="Burke G.R."/>
            <person name="Moran N.A."/>
        </authorList>
    </citation>
    <scope>NUCLEOTIDE SEQUENCE [LARGE SCALE GENOMIC DNA]</scope>
    <source>
        <strain evidence="2">Tucson</strain>
    </source>
</reference>
<dbReference type="HOGENOM" id="CLU_2620072_0_0_6"/>
<keyword evidence="2" id="KW-1185">Reference proteome</keyword>
<evidence type="ECO:0000313" key="1">
    <source>
        <dbReference type="EMBL" id="EFW12069.1"/>
    </source>
</evidence>
<dbReference type="AlphaFoldDB" id="E9CN16"/>
<dbReference type="Proteomes" id="UP000013568">
    <property type="component" value="Unassembled WGS sequence"/>
</dbReference>
<proteinExistence type="predicted"/>